<accession>A0ABW9HCR3</accession>
<dbReference type="RefSeq" id="WP_409079058.1">
    <property type="nucleotide sequence ID" value="NZ_CP178857.1"/>
</dbReference>
<organism evidence="1 2">
    <name type="scientific">Pseudomonas monachiensis</name>
    <dbReference type="NCBI Taxonomy" id="3060212"/>
    <lineage>
        <taxon>Bacteria</taxon>
        <taxon>Pseudomonadati</taxon>
        <taxon>Pseudomonadota</taxon>
        <taxon>Gammaproteobacteria</taxon>
        <taxon>Pseudomonadales</taxon>
        <taxon>Pseudomonadaceae</taxon>
        <taxon>Pseudomonas</taxon>
    </lineage>
</organism>
<evidence type="ECO:0000313" key="1">
    <source>
        <dbReference type="EMBL" id="MFM9519704.1"/>
    </source>
</evidence>
<name>A0ABW9HCR3_9PSED</name>
<comment type="caution">
    <text evidence="1">The sequence shown here is derived from an EMBL/GenBank/DDBJ whole genome shotgun (WGS) entry which is preliminary data.</text>
</comment>
<keyword evidence="2" id="KW-1185">Reference proteome</keyword>
<proteinExistence type="predicted"/>
<protein>
    <recommendedName>
        <fullName evidence="3">Ig-like domain (Group 2)</fullName>
    </recommendedName>
</protein>
<evidence type="ECO:0000313" key="2">
    <source>
        <dbReference type="Proteomes" id="UP001631987"/>
    </source>
</evidence>
<gene>
    <name evidence="1" type="ORF">ACKKH4_20940</name>
</gene>
<reference evidence="1 2" key="1">
    <citation type="submission" date="2024-12" db="EMBL/GenBank/DDBJ databases">
        <title>Pseudomonas species isolated from Lotus nodules promote plant growth.</title>
        <authorList>
            <person name="Yu Y.-H."/>
            <person name="Kurtenbach J."/>
            <person name="Crosbie D."/>
            <person name="Brachmann A."/>
            <person name="Marin M."/>
        </authorList>
    </citation>
    <scope>NUCLEOTIDE SEQUENCE [LARGE SCALE GENOMIC DNA]</scope>
    <source>
        <strain evidence="1 2">PLb12A</strain>
    </source>
</reference>
<dbReference type="EMBL" id="JBJVNW010000011">
    <property type="protein sequence ID" value="MFM9519704.1"/>
    <property type="molecule type" value="Genomic_DNA"/>
</dbReference>
<dbReference type="Proteomes" id="UP001631987">
    <property type="component" value="Unassembled WGS sequence"/>
</dbReference>
<sequence>MSNYSLVELTNRMQGKSITLGWDAVVFMNRAKVNSLMEQQYITRFNQDSFMKQIFGAPAMTPDGTEVLELSGLILSQPRLSFEKASLRDSRVTATMDIVSGTVSYVRKGSNQVPGAILYSYVVSAHQGYTVTMDIDLAASKGTVNEQGQVTVDIGDGYNCRCNLVNEEKSQESLGDFFKALFLEQKPEDRVYTLGMLDLRDVDLLAPRSFMIRTMATEEGKIRTSDDYGEGAVVLMVRTKGNPKEGNDPAEGALDYLIPNDRDAQGKAIYSGALVLASRVVFDWYIQYPIQQMIGSEIVFERTHESNSIARSLKAVSGALPLPGCFIRWYDGIGRTEDVSSVGEHKLDFSGSDIEALRIGADQQNMLSVTWTKMQQQPFNVRVWVLIGGADNYPSKADVTTDVRIDFAPVIGPFNSLSFEAQSPSASFPYNYQSVIESYGSLEFKERFSEEYLPLVDLELKKYEIFFNDTARFKSFGIPEINVLAISNLLFPERNALQLTEARLPGDLALFGHIDPKETTFTLDPLMPVIKAGEKQTFTIRQLGIKAADVTWSVRSVDGARALGSINASGEYTAPEVQLLESTAARNVVTATYTDPATGNEVTASALVTVALAGVVVTPSMAQIDMSDSTATTVTLKATTLGAGTLKWSLRGNQGSLSANQGREVTYTRPQTPPSNTLETVLIDVEDSLTGDKAIATVLLLNGSFSLAITPAFVPGVRANGRAFFTGPEDASLKWSVVAGEGQVNPDTGEFTAPSVITQPYSVVKGTLAGVVSGYSIIHLNNHAPQSDWFAVDTFDFTVDTTPIRVWANGLQQARVVVRFRPMVYDGAPDPLELSDAEYKSIRLVSADEKNPLPEVGEGGVPEGGKWYVTEAENGYKPHPDLVTVQPTGAGQTREARMYIKEFFVQCHKVENLLVSATIRNDTREDFYSNKSVEDGEHNHKARNLIAVAPPDGGVGGQVILTFGDDPATRVEGDADEDDMNTTDYYYLKLMIKGVQEKIKDIQFVGNSSMIKWESDTLLEDIYSITGYALPDVKNAQGQQILHIDDILLRRLGDKTQTPLPFVNPGYPVPEGQVLFSLHRREYCPYDRYAKADFDAALHVIVIDVYGNKHSVRIGFDGTNRNKLKIIGS</sequence>
<evidence type="ECO:0008006" key="3">
    <source>
        <dbReference type="Google" id="ProtNLM"/>
    </source>
</evidence>